<feature type="transmembrane region" description="Helical" evidence="8">
    <location>
        <begin position="208"/>
        <end position="228"/>
    </location>
</feature>
<dbReference type="GO" id="GO:0034220">
    <property type="term" value="P:monoatomic ion transmembrane transport"/>
    <property type="evidence" value="ECO:0007669"/>
    <property type="project" value="UniProtKB-KW"/>
</dbReference>
<evidence type="ECO:0000256" key="5">
    <source>
        <dbReference type="ARBA" id="ARBA00023180"/>
    </source>
</evidence>
<keyword evidence="8" id="KW-0472">Membrane</keyword>
<keyword evidence="5" id="KW-0325">Glycoprotein</keyword>
<feature type="transmembrane region" description="Helical" evidence="8">
    <location>
        <begin position="248"/>
        <end position="270"/>
    </location>
</feature>
<dbReference type="PANTHER" id="PTHR47143">
    <property type="entry name" value="TRANSIENT RECEPTOR POTENTIAL CATION CHANNEL PROTEIN PAINLESS"/>
    <property type="match status" value="1"/>
</dbReference>
<evidence type="ECO:0000313" key="9">
    <source>
        <dbReference type="Proteomes" id="UP000887575"/>
    </source>
</evidence>
<keyword evidence="1" id="KW-0813">Transport</keyword>
<keyword evidence="9" id="KW-1185">Reference proteome</keyword>
<evidence type="ECO:0008006" key="11">
    <source>
        <dbReference type="Google" id="ProtNLM"/>
    </source>
</evidence>
<evidence type="ECO:0000256" key="7">
    <source>
        <dbReference type="SAM" id="MobiDB-lite"/>
    </source>
</evidence>
<keyword evidence="4" id="KW-0406">Ion transport</keyword>
<feature type="transmembrane region" description="Helical" evidence="8">
    <location>
        <begin position="276"/>
        <end position="297"/>
    </location>
</feature>
<dbReference type="Proteomes" id="UP000887575">
    <property type="component" value="Unassembled WGS sequence"/>
</dbReference>
<keyword evidence="2" id="KW-0677">Repeat</keyword>
<evidence type="ECO:0000256" key="6">
    <source>
        <dbReference type="ARBA" id="ARBA00023303"/>
    </source>
</evidence>
<dbReference type="WBParaSite" id="MBELARI_LOCUS16219">
    <property type="protein sequence ID" value="MBELARI_LOCUS16219"/>
    <property type="gene ID" value="MBELARI_LOCUS16219"/>
</dbReference>
<feature type="transmembrane region" description="Helical" evidence="8">
    <location>
        <begin position="317"/>
        <end position="335"/>
    </location>
</feature>
<evidence type="ECO:0000256" key="2">
    <source>
        <dbReference type="ARBA" id="ARBA00022737"/>
    </source>
</evidence>
<keyword evidence="6" id="KW-0407">Ion channel</keyword>
<evidence type="ECO:0000256" key="8">
    <source>
        <dbReference type="SAM" id="Phobius"/>
    </source>
</evidence>
<keyword evidence="8" id="KW-1133">Transmembrane helix</keyword>
<keyword evidence="3" id="KW-0040">ANK repeat</keyword>
<evidence type="ECO:0000256" key="3">
    <source>
        <dbReference type="ARBA" id="ARBA00023043"/>
    </source>
</evidence>
<name>A0AAF3J4T6_9BILA</name>
<accession>A0AAF3J4T6</accession>
<feature type="compositionally biased region" description="Polar residues" evidence="7">
    <location>
        <begin position="437"/>
        <end position="449"/>
    </location>
</feature>
<proteinExistence type="predicted"/>
<evidence type="ECO:0000256" key="1">
    <source>
        <dbReference type="ARBA" id="ARBA00022448"/>
    </source>
</evidence>
<dbReference type="InterPro" id="IPR052076">
    <property type="entry name" value="TRP_cation_channel"/>
</dbReference>
<keyword evidence="8" id="KW-0812">Transmembrane</keyword>
<dbReference type="GO" id="GO:1902495">
    <property type="term" value="C:transmembrane transporter complex"/>
    <property type="evidence" value="ECO:0007669"/>
    <property type="project" value="TreeGrafter"/>
</dbReference>
<reference evidence="10" key="1">
    <citation type="submission" date="2024-02" db="UniProtKB">
        <authorList>
            <consortium name="WormBaseParasite"/>
        </authorList>
    </citation>
    <scope>IDENTIFICATION</scope>
</reference>
<feature type="transmembrane region" description="Helical" evidence="8">
    <location>
        <begin position="113"/>
        <end position="138"/>
    </location>
</feature>
<evidence type="ECO:0000313" key="10">
    <source>
        <dbReference type="WBParaSite" id="MBELARI_LOCUS16219"/>
    </source>
</evidence>
<dbReference type="AlphaFoldDB" id="A0AAF3J4T6"/>
<protein>
    <recommendedName>
        <fullName evidence="11">Ion transport domain-containing protein</fullName>
    </recommendedName>
</protein>
<feature type="region of interest" description="Disordered" evidence="7">
    <location>
        <begin position="437"/>
        <end position="498"/>
    </location>
</feature>
<evidence type="ECO:0000256" key="4">
    <source>
        <dbReference type="ARBA" id="ARBA00023065"/>
    </source>
</evidence>
<sequence length="516" mass="58900">MRRLIEKFPQLAELVMEQCKSEDEKNKEITYDFQLIDDPFLLPDELVAKNEKGRAIMTNGSVQSDAQLYSNNGSLIYRDHPIMLMANSENPETRALLAHPLVVKLLEKRWSEFGLFFSLWLSILPYFIFLLSFMIILLSNEKCSSVQTTPQHYTATIKFSLEEKFSLTERSECTLDGNNQLEILIYILCPITIFFQPSIDTSPDKKQIFWIFSCFVVMLSSINLLILISTLKNLGIFLRMLVKVSHTVFKLTPMFCFLVAAFASSFILLLQDEKGFVSFSHSFLTTLVMSTGEINYLEVFHADETSDKFWMKVAARYLLVLFIAVVVIMAINVLTGRVHSSCPGVLEREGFEAAEEEAATNPKRGPDTENVEERSKMVKRINENFEQENLASLSTEQLLILNLRSFHALQKETAMTLQYSSIKKLLKAVLAEEEQDASQSPADTIQSQPDLLVQPESGPVERYGPTIKDDHGAEAASRNQHEQKLPLQGVREKNDEDKEALEKFLEKFSDHYLIER</sequence>
<dbReference type="PANTHER" id="PTHR47143:SF1">
    <property type="entry name" value="ION_TRANS DOMAIN-CONTAINING PROTEIN"/>
    <property type="match status" value="1"/>
</dbReference>
<dbReference type="GO" id="GO:0022857">
    <property type="term" value="F:transmembrane transporter activity"/>
    <property type="evidence" value="ECO:0007669"/>
    <property type="project" value="TreeGrafter"/>
</dbReference>
<feature type="compositionally biased region" description="Basic and acidic residues" evidence="7">
    <location>
        <begin position="467"/>
        <end position="498"/>
    </location>
</feature>
<organism evidence="9 10">
    <name type="scientific">Mesorhabditis belari</name>
    <dbReference type="NCBI Taxonomy" id="2138241"/>
    <lineage>
        <taxon>Eukaryota</taxon>
        <taxon>Metazoa</taxon>
        <taxon>Ecdysozoa</taxon>
        <taxon>Nematoda</taxon>
        <taxon>Chromadorea</taxon>
        <taxon>Rhabditida</taxon>
        <taxon>Rhabditina</taxon>
        <taxon>Rhabditomorpha</taxon>
        <taxon>Rhabditoidea</taxon>
        <taxon>Rhabditidae</taxon>
        <taxon>Mesorhabditinae</taxon>
        <taxon>Mesorhabditis</taxon>
    </lineage>
</organism>